<evidence type="ECO:0000313" key="1">
    <source>
        <dbReference type="EMBL" id="PVY33290.1"/>
    </source>
</evidence>
<comment type="caution">
    <text evidence="1">The sequence shown here is derived from an EMBL/GenBank/DDBJ whole genome shotgun (WGS) entry which is preliminary data.</text>
</comment>
<proteinExistence type="predicted"/>
<dbReference type="AlphaFoldDB" id="A0A2U1ACH4"/>
<evidence type="ECO:0008006" key="3">
    <source>
        <dbReference type="Google" id="ProtNLM"/>
    </source>
</evidence>
<accession>A0A2U1ACH4</accession>
<reference evidence="1 2" key="1">
    <citation type="submission" date="2018-04" db="EMBL/GenBank/DDBJ databases">
        <title>Genomic Encyclopedia of Type Strains, Phase IV (KMG-IV): sequencing the most valuable type-strain genomes for metagenomic binning, comparative biology and taxonomic classification.</title>
        <authorList>
            <person name="Goeker M."/>
        </authorList>
    </citation>
    <scope>NUCLEOTIDE SEQUENCE [LARGE SCALE GENOMIC DNA]</scope>
    <source>
        <strain evidence="1 2">DSM 14823</strain>
    </source>
</reference>
<evidence type="ECO:0000313" key="2">
    <source>
        <dbReference type="Proteomes" id="UP000245959"/>
    </source>
</evidence>
<dbReference type="PROSITE" id="PS51257">
    <property type="entry name" value="PROKAR_LIPOPROTEIN"/>
    <property type="match status" value="1"/>
</dbReference>
<organism evidence="1 2">
    <name type="scientific">Victivallis vadensis</name>
    <dbReference type="NCBI Taxonomy" id="172901"/>
    <lineage>
        <taxon>Bacteria</taxon>
        <taxon>Pseudomonadati</taxon>
        <taxon>Lentisphaerota</taxon>
        <taxon>Lentisphaeria</taxon>
        <taxon>Victivallales</taxon>
        <taxon>Victivallaceae</taxon>
        <taxon>Victivallis</taxon>
    </lineage>
</organism>
<keyword evidence="2" id="KW-1185">Reference proteome</keyword>
<dbReference type="EMBL" id="QEKH01000053">
    <property type="protein sequence ID" value="PVY33290.1"/>
    <property type="molecule type" value="Genomic_DNA"/>
</dbReference>
<dbReference type="Proteomes" id="UP000245959">
    <property type="component" value="Unassembled WGS sequence"/>
</dbReference>
<name>A0A2U1ACH4_9BACT</name>
<gene>
    <name evidence="1" type="ORF">C8D82_1532</name>
</gene>
<protein>
    <recommendedName>
        <fullName evidence="3">Lipoprotein</fullName>
    </recommendedName>
</protein>
<sequence length="174" mass="20455">MKLYIRLIIFTCNLLFICGCCPFNFDLQNLQGSYVTKDKKIIVIIYPEYIIWTSSEGYKLSKKYENSQYKFLKKDYHIFKDNNRIVLQEGPCWSIGGNNLRMLTKNRLRAGNIIDGIATFYKIPETEAWDLLKSWGYDTEKIKNAPIFSHSHYQHGKKSGELLYDSSQERTKLK</sequence>
<dbReference type="GeneID" id="78297491"/>
<dbReference type="RefSeq" id="WP_133245306.1">
    <property type="nucleotide sequence ID" value="NZ_CABMMC010000057.1"/>
</dbReference>